<sequence>MSKALPQVIRVYCEDCQKLIPKKTNQSWKEYSGRKYCNKACLARNQSKMQIDAKAQLTLPDGTVMPLGNYIKKNTNNLRDTVDFYIGVTKRVQDLPDDIEEAGKYKGIVIDKELVKESNKFLVENSDGKPGQRTLPADIDLRNASEKLVEMEFILRELGYKMVKIDESVG</sequence>
<evidence type="ECO:0000313" key="1">
    <source>
        <dbReference type="EMBL" id="KKM65014.1"/>
    </source>
</evidence>
<accession>A0A0F9J5J0</accession>
<dbReference type="EMBL" id="LAZR01010796">
    <property type="protein sequence ID" value="KKM65014.1"/>
    <property type="molecule type" value="Genomic_DNA"/>
</dbReference>
<proteinExistence type="predicted"/>
<organism evidence="1">
    <name type="scientific">marine sediment metagenome</name>
    <dbReference type="NCBI Taxonomy" id="412755"/>
    <lineage>
        <taxon>unclassified sequences</taxon>
        <taxon>metagenomes</taxon>
        <taxon>ecological metagenomes</taxon>
    </lineage>
</organism>
<protein>
    <submittedName>
        <fullName evidence="1">Uncharacterized protein</fullName>
    </submittedName>
</protein>
<gene>
    <name evidence="1" type="ORF">LCGC14_1495520</name>
</gene>
<reference evidence="1" key="1">
    <citation type="journal article" date="2015" name="Nature">
        <title>Complex archaea that bridge the gap between prokaryotes and eukaryotes.</title>
        <authorList>
            <person name="Spang A."/>
            <person name="Saw J.H."/>
            <person name="Jorgensen S.L."/>
            <person name="Zaremba-Niedzwiedzka K."/>
            <person name="Martijn J."/>
            <person name="Lind A.E."/>
            <person name="van Eijk R."/>
            <person name="Schleper C."/>
            <person name="Guy L."/>
            <person name="Ettema T.J."/>
        </authorList>
    </citation>
    <scope>NUCLEOTIDE SEQUENCE</scope>
</reference>
<name>A0A0F9J5J0_9ZZZZ</name>
<dbReference type="AlphaFoldDB" id="A0A0F9J5J0"/>
<comment type="caution">
    <text evidence="1">The sequence shown here is derived from an EMBL/GenBank/DDBJ whole genome shotgun (WGS) entry which is preliminary data.</text>
</comment>